<keyword evidence="3" id="KW-1185">Reference proteome</keyword>
<gene>
    <name evidence="2" type="ORF">JRV97_03720</name>
</gene>
<organism evidence="2 3">
    <name type="scientific">Marinitoga aeolica</name>
    <dbReference type="NCBI Taxonomy" id="2809031"/>
    <lineage>
        <taxon>Bacteria</taxon>
        <taxon>Thermotogati</taxon>
        <taxon>Thermotogota</taxon>
        <taxon>Thermotogae</taxon>
        <taxon>Petrotogales</taxon>
        <taxon>Petrotogaceae</taxon>
        <taxon>Marinitoga</taxon>
    </lineage>
</organism>
<dbReference type="RefSeq" id="WP_281000301.1">
    <property type="nucleotide sequence ID" value="NZ_CP069362.1"/>
</dbReference>
<protein>
    <submittedName>
        <fullName evidence="2">Nucleotidyltransferase domain-containing protein</fullName>
    </submittedName>
</protein>
<sequence>MKFGLKEEHLKIIIDFIKTIPEIEEVLIFGSRAMGNYKKGSDIDLAIKGKEITRDLLLKISFYLNEETYLPYFFDVVDYNKIDNPDLKKHIDTYGIVLYKK</sequence>
<dbReference type="SUPFAM" id="SSF81301">
    <property type="entry name" value="Nucleotidyltransferase"/>
    <property type="match status" value="1"/>
</dbReference>
<feature type="domain" description="Polymerase beta nucleotidyltransferase" evidence="1">
    <location>
        <begin position="13"/>
        <end position="101"/>
    </location>
</feature>
<dbReference type="Pfam" id="PF18765">
    <property type="entry name" value="Polbeta"/>
    <property type="match status" value="1"/>
</dbReference>
<reference evidence="2 3" key="1">
    <citation type="submission" date="2021-02" db="EMBL/GenBank/DDBJ databases">
        <title>Characterization of Marinitoga sp. nov. str. BP5-C20A.</title>
        <authorList>
            <person name="Erauso G."/>
            <person name="Postec A."/>
        </authorList>
    </citation>
    <scope>NUCLEOTIDE SEQUENCE [LARGE SCALE GENOMIC DNA]</scope>
    <source>
        <strain evidence="2 3">BP5-C20A</strain>
    </source>
</reference>
<evidence type="ECO:0000313" key="3">
    <source>
        <dbReference type="Proteomes" id="UP001232493"/>
    </source>
</evidence>
<name>A0ABY8PSS5_9BACT</name>
<accession>A0ABY8PSS5</accession>
<dbReference type="CDD" id="cd05403">
    <property type="entry name" value="NT_KNTase_like"/>
    <property type="match status" value="1"/>
</dbReference>
<dbReference type="EMBL" id="CP069362">
    <property type="protein sequence ID" value="WGS65670.1"/>
    <property type="molecule type" value="Genomic_DNA"/>
</dbReference>
<proteinExistence type="predicted"/>
<dbReference type="InterPro" id="IPR041633">
    <property type="entry name" value="Polbeta"/>
</dbReference>
<evidence type="ECO:0000313" key="2">
    <source>
        <dbReference type="EMBL" id="WGS65670.1"/>
    </source>
</evidence>
<dbReference type="InterPro" id="IPR043519">
    <property type="entry name" value="NT_sf"/>
</dbReference>
<dbReference type="Proteomes" id="UP001232493">
    <property type="component" value="Chromosome"/>
</dbReference>
<evidence type="ECO:0000259" key="1">
    <source>
        <dbReference type="Pfam" id="PF18765"/>
    </source>
</evidence>
<dbReference type="Gene3D" id="3.30.460.10">
    <property type="entry name" value="Beta Polymerase, domain 2"/>
    <property type="match status" value="1"/>
</dbReference>